<reference evidence="4" key="2">
    <citation type="journal article" date="2021" name="PeerJ">
        <title>Extensive microbial diversity within the chicken gut microbiome revealed by metagenomics and culture.</title>
        <authorList>
            <person name="Gilroy R."/>
            <person name="Ravi A."/>
            <person name="Getino M."/>
            <person name="Pursley I."/>
            <person name="Horton D.L."/>
            <person name="Alikhan N.F."/>
            <person name="Baker D."/>
            <person name="Gharbi K."/>
            <person name="Hall N."/>
            <person name="Watson M."/>
            <person name="Adriaenssens E.M."/>
            <person name="Foster-Nyarko E."/>
            <person name="Jarju S."/>
            <person name="Secka A."/>
            <person name="Antonio M."/>
            <person name="Oren A."/>
            <person name="Chaudhuri R.R."/>
            <person name="La Ragione R."/>
            <person name="Hildebrand F."/>
            <person name="Pallen M.J."/>
        </authorList>
    </citation>
    <scope>NUCLEOTIDE SEQUENCE</scope>
    <source>
        <strain evidence="4">CHK184-25365</strain>
    </source>
</reference>
<dbReference type="NCBIfam" id="TIGR01076">
    <property type="entry name" value="sortase_fam"/>
    <property type="match status" value="1"/>
</dbReference>
<keyword evidence="3" id="KW-0812">Transmembrane</keyword>
<feature type="transmembrane region" description="Helical" evidence="3">
    <location>
        <begin position="12"/>
        <end position="32"/>
    </location>
</feature>
<keyword evidence="1" id="KW-0378">Hydrolase</keyword>
<keyword evidence="3" id="KW-0472">Membrane</keyword>
<organism evidence="4 5">
    <name type="scientific">Candidatus Egerieicola pullicola</name>
    <dbReference type="NCBI Taxonomy" id="2840775"/>
    <lineage>
        <taxon>Bacteria</taxon>
        <taxon>Bacillati</taxon>
        <taxon>Bacillota</taxon>
        <taxon>Clostridia</taxon>
        <taxon>Eubacteriales</taxon>
        <taxon>Oscillospiraceae</taxon>
        <taxon>Oscillospiraceae incertae sedis</taxon>
        <taxon>Candidatus Egerieicola</taxon>
    </lineage>
</organism>
<proteinExistence type="predicted"/>
<comment type="caution">
    <text evidence="4">The sequence shown here is derived from an EMBL/GenBank/DDBJ whole genome shotgun (WGS) entry which is preliminary data.</text>
</comment>
<feature type="active site" description="Acyl-thioester intermediate" evidence="2">
    <location>
        <position position="213"/>
    </location>
</feature>
<evidence type="ECO:0000256" key="2">
    <source>
        <dbReference type="PIRSR" id="PIRSR605754-1"/>
    </source>
</evidence>
<evidence type="ECO:0000313" key="4">
    <source>
        <dbReference type="EMBL" id="HIR41574.1"/>
    </source>
</evidence>
<dbReference type="NCBIfam" id="NF033745">
    <property type="entry name" value="class_C_sortase"/>
    <property type="match status" value="1"/>
</dbReference>
<accession>A0A9D1ALX5</accession>
<dbReference type="CDD" id="cd05827">
    <property type="entry name" value="Sortase_C"/>
    <property type="match status" value="1"/>
</dbReference>
<evidence type="ECO:0000256" key="1">
    <source>
        <dbReference type="ARBA" id="ARBA00022801"/>
    </source>
</evidence>
<dbReference type="Gene3D" id="2.40.260.10">
    <property type="entry name" value="Sortase"/>
    <property type="match status" value="1"/>
</dbReference>
<dbReference type="GO" id="GO:0016787">
    <property type="term" value="F:hydrolase activity"/>
    <property type="evidence" value="ECO:0007669"/>
    <property type="project" value="UniProtKB-KW"/>
</dbReference>
<name>A0A9D1ALX5_9FIRM</name>
<dbReference type="Proteomes" id="UP000886749">
    <property type="component" value="Unassembled WGS sequence"/>
</dbReference>
<dbReference type="InterPro" id="IPR023365">
    <property type="entry name" value="Sortase_dom-sf"/>
</dbReference>
<evidence type="ECO:0000313" key="5">
    <source>
        <dbReference type="Proteomes" id="UP000886749"/>
    </source>
</evidence>
<sequence>MNAEKKKRPKIVTILAILLLLVGLGIMLYPTFSDLYYRWTAQQQISQYNHVAEATQADYSELWAAAEEYNRQLAQRGSSITVSEEEQALIEQLLNPLGNGMMGYIDIPKISVHLPIYQDTEESALQAGAGFWLGTSLPTGGPSTHCVLTAHNGLVRAKMFTDLDQLEIGDTFSLSILDRVLTYEVDQILVTEPEDISPLQIVEGEDYVTLYTCTPYGVNTHRLLVRGHRIPTPEDEETVDPVQAVTGGMDLRDKILTALFLVAALLLLILAARLLISQIKKAKQLPEGLRKEEKNKNHEENQ</sequence>
<dbReference type="AlphaFoldDB" id="A0A9D1ALX5"/>
<reference evidence="4" key="1">
    <citation type="submission" date="2020-10" db="EMBL/GenBank/DDBJ databases">
        <authorList>
            <person name="Gilroy R."/>
        </authorList>
    </citation>
    <scope>NUCLEOTIDE SEQUENCE</scope>
    <source>
        <strain evidence="4">CHK184-25365</strain>
    </source>
</reference>
<dbReference type="SUPFAM" id="SSF63817">
    <property type="entry name" value="Sortase"/>
    <property type="match status" value="1"/>
</dbReference>
<dbReference type="EMBL" id="DVGY01000160">
    <property type="protein sequence ID" value="HIR41574.1"/>
    <property type="molecule type" value="Genomic_DNA"/>
</dbReference>
<dbReference type="InterPro" id="IPR005754">
    <property type="entry name" value="Sortase"/>
</dbReference>
<feature type="transmembrane region" description="Helical" evidence="3">
    <location>
        <begin position="255"/>
        <end position="276"/>
    </location>
</feature>
<dbReference type="InterPro" id="IPR042002">
    <property type="entry name" value="Sortase_C"/>
</dbReference>
<gene>
    <name evidence="4" type="ORF">IAB36_07090</name>
</gene>
<feature type="active site" description="Proton donor/acceptor" evidence="2">
    <location>
        <position position="151"/>
    </location>
</feature>
<dbReference type="Pfam" id="PF04203">
    <property type="entry name" value="Sortase"/>
    <property type="match status" value="1"/>
</dbReference>
<evidence type="ECO:0000256" key="3">
    <source>
        <dbReference type="SAM" id="Phobius"/>
    </source>
</evidence>
<keyword evidence="3" id="KW-1133">Transmembrane helix</keyword>
<protein>
    <submittedName>
        <fullName evidence="4">Class C sortase</fullName>
    </submittedName>
</protein>